<feature type="repeat" description="WD" evidence="4">
    <location>
        <begin position="1012"/>
        <end position="1046"/>
    </location>
</feature>
<feature type="compositionally biased region" description="Basic and acidic residues" evidence="5">
    <location>
        <begin position="1"/>
        <end position="10"/>
    </location>
</feature>
<evidence type="ECO:0000256" key="4">
    <source>
        <dbReference type="PROSITE-ProRule" id="PRU00221"/>
    </source>
</evidence>
<feature type="region of interest" description="Disordered" evidence="5">
    <location>
        <begin position="1"/>
        <end position="52"/>
    </location>
</feature>
<dbReference type="PANTHER" id="PTHR44324">
    <property type="entry name" value="WD40 REPEAT DOMAIN 95"/>
    <property type="match status" value="1"/>
</dbReference>
<dbReference type="Gene3D" id="1.10.238.10">
    <property type="entry name" value="EF-hand"/>
    <property type="match status" value="1"/>
</dbReference>
<feature type="repeat" description="WD" evidence="4">
    <location>
        <begin position="416"/>
        <end position="448"/>
    </location>
</feature>
<dbReference type="PROSITE" id="PS50222">
    <property type="entry name" value="EF_HAND_2"/>
    <property type="match status" value="1"/>
</dbReference>
<feature type="repeat" description="WD" evidence="4">
    <location>
        <begin position="607"/>
        <end position="641"/>
    </location>
</feature>
<dbReference type="InterPro" id="IPR051242">
    <property type="entry name" value="WD-EF-hand_domain"/>
</dbReference>
<evidence type="ECO:0000259" key="6">
    <source>
        <dbReference type="PROSITE" id="PS50222"/>
    </source>
</evidence>
<dbReference type="GO" id="GO:0005509">
    <property type="term" value="F:calcium ion binding"/>
    <property type="evidence" value="ECO:0007669"/>
    <property type="project" value="InterPro"/>
</dbReference>
<keyword evidence="1 4" id="KW-0853">WD repeat</keyword>
<gene>
    <name evidence="7" type="ORF">PoB_006472600</name>
</gene>
<sequence>MKEDVPETDWRSTSSLTDSASMDARLLNGITEDDDDDDEDEDENEDDDEDSLLTKARNFDGSEGFVGIPRSFDEANKNVRLEEHIKLHHLEQLMQEFSQHSPPDILIQEGSGYFPAKVKKRTAGQMNLEEFKDAVFRVLGTDEYEEYLEKLFMKLDTSCDGYVDWNEFCTYLLLLYRENDYLRTKRDIPFLVEPKIRHIVHNRQETTTKIVALHGPMRYVTISREGAMTVFQPNLVMEKQYMVPDQDDEQKRRFKMWVTDAIYMKNCQKIAIGSTSRDIRFYDVSSSQYFEEYHLFAMSDVPYCFDYYYDPQNSNSESILVFGVDSGAIHLFTFLRPVTQLFETPFKHQGGVQKIFMQEIENHSQWVKHLVLPEIHPEIIRQVRYLSDNRAIISASACPKNTVVISDVLGVKKSYVFKMEKGVECFDHSKDMNLLVTGSGDHLVRLWNPYVTNKPVAILTGHHTGVIGVAIHEGFKQVFSYAKDAIIKVWDTKEHTCLQTIILKFPSSIHGRMPEHGQFPVHLQDGKNSAFIVTCNDYIGCLRLGRVEEKEDSSLEVTHTTQLCSAIYNKFLKQVVTGCDSSTIAVWDIETGNKSIVFSNAHGDEEITCMAFDATNRRLISGARNGTVKVWNFQNGHNLHKLEPVGEAEVTGILQLPDKKVILTVGWNQKIVTYDDKDADNLYIPANTSWKGGQPHQDDILTTDFAPPNFLATAGFDGEIVVWEVDTEKIYVRLRKGQPPNISKKLEALKTKVPGMPESSSSSRSNSRPNSRHRSSHKVARGQAAPVDKLLFLKARASIRFTESAILISSEGGVLRWWNIYSQHKEMVYNKVISGFSALGQERSLQISKRIRYLLCYQPPSLVKGGSKKLEALKTKVPGMPESSSSSRSNSRPNSRHRSSHKVARGQAAPVDKLLFLKARASIRFTESAILISSEGGVLRWWNIYSQHKEMGWFYAPSIPDESVLAMCSKPNDGLLITGDTQGMVRCWDIMDYCTKNDGCITRSLPPLEAVWKAHDSAVVSVEYIQHDAGTFILTASTDKTARLWSPDGQYIGTFGQKEPWNLKTPSTWGHPKTPWSKDEEKNTPDNPKENGTQSPHHEGETVNITINGTQPSERELTNISSATPGLGSRENSNCYPSTMPPSATSRSLILHRDASTALTTASVTSDHFPQNYRMNYRSQTFAFGFHRSERSKTFLGIKVEQDLERRQKCRRGRRVQFGEISIQSTSRHGKQCSPYHALTTPDWKEIQLPEEMPLSKRMLDRGYTGRNLTVEYIKAMDFSYGIPETPASTASIPHKPQTSNSSRGLTPGHLLSSASSRREKSARLPPIRSGRTRLLPASPKLRKSSTIL</sequence>
<evidence type="ECO:0000256" key="3">
    <source>
        <dbReference type="ARBA" id="ARBA00022837"/>
    </source>
</evidence>
<feature type="region of interest" description="Disordered" evidence="5">
    <location>
        <begin position="1288"/>
        <end position="1349"/>
    </location>
</feature>
<feature type="compositionally biased region" description="Acidic residues" evidence="5">
    <location>
        <begin position="31"/>
        <end position="51"/>
    </location>
</feature>
<dbReference type="PROSITE" id="PS50082">
    <property type="entry name" value="WD_REPEATS_2"/>
    <property type="match status" value="5"/>
</dbReference>
<feature type="compositionally biased region" description="Basic residues" evidence="5">
    <location>
        <begin position="770"/>
        <end position="780"/>
    </location>
</feature>
<keyword evidence="8" id="KW-1185">Reference proteome</keyword>
<feature type="repeat" description="WD" evidence="4">
    <location>
        <begin position="459"/>
        <end position="500"/>
    </location>
</feature>
<feature type="region of interest" description="Disordered" evidence="5">
    <location>
        <begin position="1056"/>
        <end position="1102"/>
    </location>
</feature>
<keyword evidence="3" id="KW-0106">Calcium</keyword>
<dbReference type="InterPro" id="IPR036322">
    <property type="entry name" value="WD40_repeat_dom_sf"/>
</dbReference>
<feature type="compositionally biased region" description="Polar residues" evidence="5">
    <location>
        <begin position="1288"/>
        <end position="1305"/>
    </location>
</feature>
<feature type="compositionally biased region" description="Low complexity" evidence="5">
    <location>
        <begin position="883"/>
        <end position="893"/>
    </location>
</feature>
<name>A0AAV4D2I2_9GAST</name>
<dbReference type="SUPFAM" id="SSF47473">
    <property type="entry name" value="EF-hand"/>
    <property type="match status" value="1"/>
</dbReference>
<organism evidence="7 8">
    <name type="scientific">Plakobranchus ocellatus</name>
    <dbReference type="NCBI Taxonomy" id="259542"/>
    <lineage>
        <taxon>Eukaryota</taxon>
        <taxon>Metazoa</taxon>
        <taxon>Spiralia</taxon>
        <taxon>Lophotrochozoa</taxon>
        <taxon>Mollusca</taxon>
        <taxon>Gastropoda</taxon>
        <taxon>Heterobranchia</taxon>
        <taxon>Euthyneura</taxon>
        <taxon>Panpulmonata</taxon>
        <taxon>Sacoglossa</taxon>
        <taxon>Placobranchoidea</taxon>
        <taxon>Plakobranchidae</taxon>
        <taxon>Plakobranchus</taxon>
    </lineage>
</organism>
<feature type="region of interest" description="Disordered" evidence="5">
    <location>
        <begin position="876"/>
        <end position="906"/>
    </location>
</feature>
<dbReference type="InterPro" id="IPR001680">
    <property type="entry name" value="WD40_rpt"/>
</dbReference>
<accession>A0AAV4D2I2</accession>
<evidence type="ECO:0000256" key="2">
    <source>
        <dbReference type="ARBA" id="ARBA00022737"/>
    </source>
</evidence>
<feature type="compositionally biased region" description="Polar residues" evidence="5">
    <location>
        <begin position="11"/>
        <end position="20"/>
    </location>
</feature>
<feature type="compositionally biased region" description="Basic and acidic residues" evidence="5">
    <location>
        <begin position="1076"/>
        <end position="1089"/>
    </location>
</feature>
<dbReference type="EMBL" id="BLXT01007309">
    <property type="protein sequence ID" value="GFO38221.1"/>
    <property type="molecule type" value="Genomic_DNA"/>
</dbReference>
<protein>
    <submittedName>
        <fullName evidence="7">WD repeat-containing protein on y chromosome-like isoform x1</fullName>
    </submittedName>
</protein>
<dbReference type="SMART" id="SM00320">
    <property type="entry name" value="WD40"/>
    <property type="match status" value="9"/>
</dbReference>
<reference evidence="7 8" key="1">
    <citation type="journal article" date="2021" name="Elife">
        <title>Chloroplast acquisition without the gene transfer in kleptoplastic sea slugs, Plakobranchus ocellatus.</title>
        <authorList>
            <person name="Maeda T."/>
            <person name="Takahashi S."/>
            <person name="Yoshida T."/>
            <person name="Shimamura S."/>
            <person name="Takaki Y."/>
            <person name="Nagai Y."/>
            <person name="Toyoda A."/>
            <person name="Suzuki Y."/>
            <person name="Arimoto A."/>
            <person name="Ishii H."/>
            <person name="Satoh N."/>
            <person name="Nishiyama T."/>
            <person name="Hasebe M."/>
            <person name="Maruyama T."/>
            <person name="Minagawa J."/>
            <person name="Obokata J."/>
            <person name="Shigenobu S."/>
        </authorList>
    </citation>
    <scope>NUCLEOTIDE SEQUENCE [LARGE SCALE GENOMIC DNA]</scope>
</reference>
<dbReference type="InterPro" id="IPR011992">
    <property type="entry name" value="EF-hand-dom_pair"/>
</dbReference>
<feature type="compositionally biased region" description="Low complexity" evidence="5">
    <location>
        <begin position="759"/>
        <end position="769"/>
    </location>
</feature>
<dbReference type="SUPFAM" id="SSF50978">
    <property type="entry name" value="WD40 repeat-like"/>
    <property type="match status" value="3"/>
</dbReference>
<feature type="repeat" description="WD" evidence="4">
    <location>
        <begin position="693"/>
        <end position="733"/>
    </location>
</feature>
<dbReference type="Proteomes" id="UP000735302">
    <property type="component" value="Unassembled WGS sequence"/>
</dbReference>
<dbReference type="InterPro" id="IPR019775">
    <property type="entry name" value="WD40_repeat_CS"/>
</dbReference>
<feature type="compositionally biased region" description="Basic residues" evidence="5">
    <location>
        <begin position="894"/>
        <end position="904"/>
    </location>
</feature>
<dbReference type="PROSITE" id="PS00678">
    <property type="entry name" value="WD_REPEATS_1"/>
    <property type="match status" value="2"/>
</dbReference>
<evidence type="ECO:0000313" key="7">
    <source>
        <dbReference type="EMBL" id="GFO38221.1"/>
    </source>
</evidence>
<dbReference type="PROSITE" id="PS50294">
    <property type="entry name" value="WD_REPEATS_REGION"/>
    <property type="match status" value="2"/>
</dbReference>
<dbReference type="Gene3D" id="2.130.10.10">
    <property type="entry name" value="YVTN repeat-like/Quinoprotein amine dehydrogenase"/>
    <property type="match status" value="3"/>
</dbReference>
<dbReference type="PANTHER" id="PTHR44324:SF3">
    <property type="entry name" value="WD REPEAT-CONTAINING PROTEIN 49-LIKE"/>
    <property type="match status" value="1"/>
</dbReference>
<feature type="region of interest" description="Disordered" evidence="5">
    <location>
        <begin position="743"/>
        <end position="782"/>
    </location>
</feature>
<evidence type="ECO:0000256" key="5">
    <source>
        <dbReference type="SAM" id="MobiDB-lite"/>
    </source>
</evidence>
<proteinExistence type="predicted"/>
<evidence type="ECO:0000313" key="8">
    <source>
        <dbReference type="Proteomes" id="UP000735302"/>
    </source>
</evidence>
<dbReference type="InterPro" id="IPR015943">
    <property type="entry name" value="WD40/YVTN_repeat-like_dom_sf"/>
</dbReference>
<dbReference type="InterPro" id="IPR002048">
    <property type="entry name" value="EF_hand_dom"/>
</dbReference>
<comment type="caution">
    <text evidence="7">The sequence shown here is derived from an EMBL/GenBank/DDBJ whole genome shotgun (WGS) entry which is preliminary data.</text>
</comment>
<evidence type="ECO:0000256" key="1">
    <source>
        <dbReference type="ARBA" id="ARBA00022574"/>
    </source>
</evidence>
<dbReference type="Pfam" id="PF00400">
    <property type="entry name" value="WD40"/>
    <property type="match status" value="4"/>
</dbReference>
<dbReference type="InterPro" id="IPR018247">
    <property type="entry name" value="EF_Hand_1_Ca_BS"/>
</dbReference>
<feature type="domain" description="EF-hand" evidence="6">
    <location>
        <begin position="143"/>
        <end position="178"/>
    </location>
</feature>
<keyword evidence="2" id="KW-0677">Repeat</keyword>
<dbReference type="PROSITE" id="PS00018">
    <property type="entry name" value="EF_HAND_1"/>
    <property type="match status" value="1"/>
</dbReference>